<evidence type="ECO:0000259" key="10">
    <source>
        <dbReference type="PROSITE" id="PS51194"/>
    </source>
</evidence>
<evidence type="ECO:0000256" key="7">
    <source>
        <dbReference type="RuleBase" id="RU000492"/>
    </source>
</evidence>
<comment type="catalytic activity">
    <reaction evidence="8">
        <text>ATP + H2O = ADP + phosphate + H(+)</text>
        <dbReference type="Rhea" id="RHEA:13065"/>
        <dbReference type="ChEBI" id="CHEBI:15377"/>
        <dbReference type="ChEBI" id="CHEBI:15378"/>
        <dbReference type="ChEBI" id="CHEBI:30616"/>
        <dbReference type="ChEBI" id="CHEBI:43474"/>
        <dbReference type="ChEBI" id="CHEBI:456216"/>
        <dbReference type="EC" id="3.6.4.13"/>
    </reaction>
</comment>
<evidence type="ECO:0000313" key="13">
    <source>
        <dbReference type="Proteomes" id="UP001162131"/>
    </source>
</evidence>
<dbReference type="Gene3D" id="3.40.50.300">
    <property type="entry name" value="P-loop containing nucleotide triphosphate hydrolases"/>
    <property type="match status" value="2"/>
</dbReference>
<feature type="short sequence motif" description="Q motif" evidence="6">
    <location>
        <begin position="18"/>
        <end position="46"/>
    </location>
</feature>
<comment type="similarity">
    <text evidence="7">Belongs to the DEAD box helicase family.</text>
</comment>
<dbReference type="SUPFAM" id="SSF52540">
    <property type="entry name" value="P-loop containing nucleoside triphosphate hydrolases"/>
    <property type="match status" value="2"/>
</dbReference>
<dbReference type="PROSITE" id="PS51192">
    <property type="entry name" value="HELICASE_ATP_BIND_1"/>
    <property type="match status" value="1"/>
</dbReference>
<keyword evidence="4 7" id="KW-0067">ATP-binding</keyword>
<dbReference type="GO" id="GO:0003723">
    <property type="term" value="F:RNA binding"/>
    <property type="evidence" value="ECO:0007669"/>
    <property type="project" value="UniProtKB-UniRule"/>
</dbReference>
<dbReference type="PROSITE" id="PS51194">
    <property type="entry name" value="HELICASE_CTER"/>
    <property type="match status" value="1"/>
</dbReference>
<dbReference type="InterPro" id="IPR001650">
    <property type="entry name" value="Helicase_C-like"/>
</dbReference>
<dbReference type="PANTHER" id="PTHR24031">
    <property type="entry name" value="RNA HELICASE"/>
    <property type="match status" value="1"/>
</dbReference>
<dbReference type="PROSITE" id="PS51195">
    <property type="entry name" value="Q_MOTIF"/>
    <property type="match status" value="1"/>
</dbReference>
<dbReference type="SMART" id="SM00487">
    <property type="entry name" value="DEXDc"/>
    <property type="match status" value="1"/>
</dbReference>
<dbReference type="GO" id="GO:0016787">
    <property type="term" value="F:hydrolase activity"/>
    <property type="evidence" value="ECO:0007669"/>
    <property type="project" value="UniProtKB-KW"/>
</dbReference>
<keyword evidence="2 7" id="KW-0378">Hydrolase</keyword>
<dbReference type="CDD" id="cd18787">
    <property type="entry name" value="SF2_C_DEAD"/>
    <property type="match status" value="1"/>
</dbReference>
<dbReference type="InterPro" id="IPR011545">
    <property type="entry name" value="DEAD/DEAH_box_helicase_dom"/>
</dbReference>
<dbReference type="InterPro" id="IPR027417">
    <property type="entry name" value="P-loop_NTPase"/>
</dbReference>
<evidence type="ECO:0000256" key="6">
    <source>
        <dbReference type="PROSITE-ProRule" id="PRU00552"/>
    </source>
</evidence>
<gene>
    <name evidence="12" type="ORF">BSTOLATCC_MIC5262</name>
</gene>
<dbReference type="PROSITE" id="PS00039">
    <property type="entry name" value="DEAD_ATP_HELICASE"/>
    <property type="match status" value="1"/>
</dbReference>
<accession>A0AAU9IAE0</accession>
<evidence type="ECO:0000256" key="4">
    <source>
        <dbReference type="ARBA" id="ARBA00022840"/>
    </source>
</evidence>
<dbReference type="SMART" id="SM00490">
    <property type="entry name" value="HELICc"/>
    <property type="match status" value="1"/>
</dbReference>
<comment type="function">
    <text evidence="8">RNA helicase.</text>
</comment>
<comment type="caution">
    <text evidence="12">The sequence shown here is derived from an EMBL/GenBank/DDBJ whole genome shotgun (WGS) entry which is preliminary data.</text>
</comment>
<evidence type="ECO:0000259" key="9">
    <source>
        <dbReference type="PROSITE" id="PS51192"/>
    </source>
</evidence>
<reference evidence="12" key="1">
    <citation type="submission" date="2021-09" db="EMBL/GenBank/DDBJ databases">
        <authorList>
            <consortium name="AG Swart"/>
            <person name="Singh M."/>
            <person name="Singh A."/>
            <person name="Seah K."/>
            <person name="Emmerich C."/>
        </authorList>
    </citation>
    <scope>NUCLEOTIDE SEQUENCE</scope>
    <source>
        <strain evidence="12">ATCC30299</strain>
    </source>
</reference>
<dbReference type="EMBL" id="CAJZBQ010000005">
    <property type="protein sequence ID" value="CAG9312004.1"/>
    <property type="molecule type" value="Genomic_DNA"/>
</dbReference>
<evidence type="ECO:0000313" key="12">
    <source>
        <dbReference type="EMBL" id="CAG9312004.1"/>
    </source>
</evidence>
<dbReference type="InterPro" id="IPR000629">
    <property type="entry name" value="RNA-helicase_DEAD-box_CS"/>
</dbReference>
<organism evidence="12 13">
    <name type="scientific">Blepharisma stoltei</name>
    <dbReference type="NCBI Taxonomy" id="1481888"/>
    <lineage>
        <taxon>Eukaryota</taxon>
        <taxon>Sar</taxon>
        <taxon>Alveolata</taxon>
        <taxon>Ciliophora</taxon>
        <taxon>Postciliodesmatophora</taxon>
        <taxon>Heterotrichea</taxon>
        <taxon>Heterotrichida</taxon>
        <taxon>Blepharismidae</taxon>
        <taxon>Blepharisma</taxon>
    </lineage>
</organism>
<dbReference type="Pfam" id="PF00271">
    <property type="entry name" value="Helicase_C"/>
    <property type="match status" value="1"/>
</dbReference>
<evidence type="ECO:0000259" key="11">
    <source>
        <dbReference type="PROSITE" id="PS51195"/>
    </source>
</evidence>
<evidence type="ECO:0000256" key="2">
    <source>
        <dbReference type="ARBA" id="ARBA00022801"/>
    </source>
</evidence>
<protein>
    <recommendedName>
        <fullName evidence="8">ATP-dependent RNA helicase</fullName>
        <ecNumber evidence="8">3.6.4.13</ecNumber>
    </recommendedName>
</protein>
<keyword evidence="1 7" id="KW-0547">Nucleotide-binding</keyword>
<sequence length="394" mass="44637">MEILNNNLAQSDTDEIDYSFWDMGLKEDILKGIFAVGLENPSAVQQRAIKVISRGSDIMIQSWSGSGKSTAFIIGMLQSINLDTNELQAIILEPTREMAKALYTQIVKIGEYLNVKAHAIFGGINFAESKRVLRNSIHVIVGTPGRTHDYIKKGVISAARIKIFIIDEADEILGRGFKDQVLEIFQFLPKNFQVCFSSSTMPVDVSEMVEIFMKNPVRIKLIAKELTLEGVKQYYIQAEGEAKLSILLDLLDSIEICQVIIFCHKKETVEALVQAFQGNKSFSNYSVSFIHNDMNLNQQEKAMRDFRTGSTRILIVTDLTRRLIDLHQSFIIHYDFPLNYENYITRVGGKSGIYGRKVLSIGFINQSEFQFLKDLESHFSTIIEELPNDISNLL</sequence>
<name>A0AAU9IAE0_9CILI</name>
<evidence type="ECO:0000256" key="1">
    <source>
        <dbReference type="ARBA" id="ARBA00022741"/>
    </source>
</evidence>
<keyword evidence="13" id="KW-1185">Reference proteome</keyword>
<evidence type="ECO:0000256" key="5">
    <source>
        <dbReference type="ARBA" id="ARBA00022884"/>
    </source>
</evidence>
<proteinExistence type="inferred from homology"/>
<dbReference type="GO" id="GO:0005524">
    <property type="term" value="F:ATP binding"/>
    <property type="evidence" value="ECO:0007669"/>
    <property type="project" value="UniProtKB-UniRule"/>
</dbReference>
<dbReference type="InterPro" id="IPR014001">
    <property type="entry name" value="Helicase_ATP-bd"/>
</dbReference>
<dbReference type="InterPro" id="IPR014014">
    <property type="entry name" value="RNA_helicase_DEAD_Q_motif"/>
</dbReference>
<keyword evidence="5 8" id="KW-0694">RNA-binding</keyword>
<feature type="domain" description="DEAD-box RNA helicase Q" evidence="11">
    <location>
        <begin position="18"/>
        <end position="46"/>
    </location>
</feature>
<feature type="domain" description="Helicase ATP-binding" evidence="9">
    <location>
        <begin position="49"/>
        <end position="219"/>
    </location>
</feature>
<dbReference type="GO" id="GO:0003724">
    <property type="term" value="F:RNA helicase activity"/>
    <property type="evidence" value="ECO:0007669"/>
    <property type="project" value="UniProtKB-EC"/>
</dbReference>
<keyword evidence="3 7" id="KW-0347">Helicase</keyword>
<dbReference type="Pfam" id="PF00270">
    <property type="entry name" value="DEAD"/>
    <property type="match status" value="1"/>
</dbReference>
<dbReference type="AlphaFoldDB" id="A0AAU9IAE0"/>
<evidence type="ECO:0000256" key="8">
    <source>
        <dbReference type="RuleBase" id="RU365068"/>
    </source>
</evidence>
<dbReference type="Proteomes" id="UP001162131">
    <property type="component" value="Unassembled WGS sequence"/>
</dbReference>
<dbReference type="EC" id="3.6.4.13" evidence="8"/>
<feature type="domain" description="Helicase C-terminal" evidence="10">
    <location>
        <begin position="249"/>
        <end position="394"/>
    </location>
</feature>
<evidence type="ECO:0000256" key="3">
    <source>
        <dbReference type="ARBA" id="ARBA00022806"/>
    </source>
</evidence>
<comment type="domain">
    <text evidence="8">The Q motif is unique to and characteristic of the DEAD box family of RNA helicases and controls ATP binding and hydrolysis.</text>
</comment>